<reference evidence="2" key="1">
    <citation type="journal article" date="2021" name="Nat. Commun.">
        <title>Genetic determinants of endophytism in the Arabidopsis root mycobiome.</title>
        <authorList>
            <person name="Mesny F."/>
            <person name="Miyauchi S."/>
            <person name="Thiergart T."/>
            <person name="Pickel B."/>
            <person name="Atanasova L."/>
            <person name="Karlsson M."/>
            <person name="Huettel B."/>
            <person name="Barry K.W."/>
            <person name="Haridas S."/>
            <person name="Chen C."/>
            <person name="Bauer D."/>
            <person name="Andreopoulos W."/>
            <person name="Pangilinan J."/>
            <person name="LaButti K."/>
            <person name="Riley R."/>
            <person name="Lipzen A."/>
            <person name="Clum A."/>
            <person name="Drula E."/>
            <person name="Henrissat B."/>
            <person name="Kohler A."/>
            <person name="Grigoriev I.V."/>
            <person name="Martin F.M."/>
            <person name="Hacquard S."/>
        </authorList>
    </citation>
    <scope>NUCLEOTIDE SEQUENCE</scope>
    <source>
        <strain evidence="2">MPI-CAGE-AT-0147</strain>
    </source>
</reference>
<accession>A0A9P9EBB0</accession>
<feature type="compositionally biased region" description="Basic and acidic residues" evidence="1">
    <location>
        <begin position="52"/>
        <end position="87"/>
    </location>
</feature>
<dbReference type="AlphaFoldDB" id="A0A9P9EBB0"/>
<name>A0A9P9EBB0_9HYPO</name>
<feature type="region of interest" description="Disordered" evidence="1">
    <location>
        <begin position="48"/>
        <end position="106"/>
    </location>
</feature>
<sequence length="106" mass="12401">MTEQLFISSFVTFPTAKKAQRMEFADILHSHGKKIVFTQKMRDAVGTAYQKQTDRESEEQLYRLRERGKAPEEAETRERKDDNERSTRASNDGDETYDSEGAEFWD</sequence>
<evidence type="ECO:0000256" key="1">
    <source>
        <dbReference type="SAM" id="MobiDB-lite"/>
    </source>
</evidence>
<evidence type="ECO:0000313" key="3">
    <source>
        <dbReference type="Proteomes" id="UP000738349"/>
    </source>
</evidence>
<keyword evidence="3" id="KW-1185">Reference proteome</keyword>
<proteinExistence type="predicted"/>
<feature type="compositionally biased region" description="Acidic residues" evidence="1">
    <location>
        <begin position="92"/>
        <end position="106"/>
    </location>
</feature>
<gene>
    <name evidence="2" type="ORF">EDB81DRAFT_802982</name>
</gene>
<protein>
    <submittedName>
        <fullName evidence="2">Uncharacterized protein</fullName>
    </submittedName>
</protein>
<dbReference type="EMBL" id="JAGMUV010000014">
    <property type="protein sequence ID" value="KAH7134031.1"/>
    <property type="molecule type" value="Genomic_DNA"/>
</dbReference>
<dbReference type="OrthoDB" id="7464126at2759"/>
<dbReference type="Proteomes" id="UP000738349">
    <property type="component" value="Unassembled WGS sequence"/>
</dbReference>
<comment type="caution">
    <text evidence="2">The sequence shown here is derived from an EMBL/GenBank/DDBJ whole genome shotgun (WGS) entry which is preliminary data.</text>
</comment>
<organism evidence="2 3">
    <name type="scientific">Dactylonectria macrodidyma</name>
    <dbReference type="NCBI Taxonomy" id="307937"/>
    <lineage>
        <taxon>Eukaryota</taxon>
        <taxon>Fungi</taxon>
        <taxon>Dikarya</taxon>
        <taxon>Ascomycota</taxon>
        <taxon>Pezizomycotina</taxon>
        <taxon>Sordariomycetes</taxon>
        <taxon>Hypocreomycetidae</taxon>
        <taxon>Hypocreales</taxon>
        <taxon>Nectriaceae</taxon>
        <taxon>Dactylonectria</taxon>
    </lineage>
</organism>
<evidence type="ECO:0000313" key="2">
    <source>
        <dbReference type="EMBL" id="KAH7134031.1"/>
    </source>
</evidence>